<name>A0AAW6FPS7_9BACT</name>
<sequence>MKCIFIFYIIFCIGACRSGIKTEELKLLSSSHIKGEKIPVPERCYEDGILIDSILILKESCSENLFYAYNIYTNEKIHQWGRLGRGPEEFNYPMFVNTLNQDMLTIYDSPAANLIQIPLKNTDQKKYLQSQVKKSLGSYMLFLYNFHLTDSLYIFTPIEADEGLFSIYNRKTEKVFHVPYKPDYEYNKEERKDVYYHHLSVSPKHETILAAFQYLNLINFYSFDGELKKSYTLSYSPEENNYSLYITEETILQSIQTYSTNEKVYILWNGNPMKTEFVGTSKILVFSWQGDLEKVYELNNCPRFITIDEHSGNAFGAVFSEKTEMMEIQKYILN</sequence>
<dbReference type="Proteomes" id="UP001212263">
    <property type="component" value="Unassembled WGS sequence"/>
</dbReference>
<organism evidence="1 2">
    <name type="scientific">Odoribacter splanchnicus</name>
    <dbReference type="NCBI Taxonomy" id="28118"/>
    <lineage>
        <taxon>Bacteria</taxon>
        <taxon>Pseudomonadati</taxon>
        <taxon>Bacteroidota</taxon>
        <taxon>Bacteroidia</taxon>
        <taxon>Bacteroidales</taxon>
        <taxon>Odoribacteraceae</taxon>
        <taxon>Odoribacter</taxon>
    </lineage>
</organism>
<gene>
    <name evidence="1" type="ORF">PN645_17670</name>
</gene>
<proteinExistence type="predicted"/>
<dbReference type="AlphaFoldDB" id="A0AAW6FPS7"/>
<dbReference type="RefSeq" id="WP_272053840.1">
    <property type="nucleotide sequence ID" value="NZ_JAQMRB010000001.1"/>
</dbReference>
<dbReference type="EMBL" id="JAQMRD010000032">
    <property type="protein sequence ID" value="MDB9224809.1"/>
    <property type="molecule type" value="Genomic_DNA"/>
</dbReference>
<evidence type="ECO:0000313" key="2">
    <source>
        <dbReference type="Proteomes" id="UP001212263"/>
    </source>
</evidence>
<keyword evidence="1" id="KW-0449">Lipoprotein</keyword>
<evidence type="ECO:0000313" key="1">
    <source>
        <dbReference type="EMBL" id="MDB9224809.1"/>
    </source>
</evidence>
<accession>A0AAW6FPS7</accession>
<protein>
    <submittedName>
        <fullName evidence="1">BF3164 family lipoprotein</fullName>
    </submittedName>
</protein>
<comment type="caution">
    <text evidence="1">The sequence shown here is derived from an EMBL/GenBank/DDBJ whole genome shotgun (WGS) entry which is preliminary data.</text>
</comment>
<dbReference type="Pfam" id="PF15869">
    <property type="entry name" value="TolB_like"/>
    <property type="match status" value="1"/>
</dbReference>
<reference evidence="1" key="1">
    <citation type="submission" date="2023-01" db="EMBL/GenBank/DDBJ databases">
        <title>Human gut microbiome strain richness.</title>
        <authorList>
            <person name="Chen-Liaw A."/>
        </authorList>
    </citation>
    <scope>NUCLEOTIDE SEQUENCE</scope>
    <source>
        <strain evidence="1">RTP21484st1_B7_RTP21484_190118</strain>
    </source>
</reference>